<feature type="transmembrane region" description="Helical" evidence="1">
    <location>
        <begin position="61"/>
        <end position="80"/>
    </location>
</feature>
<dbReference type="EMBL" id="AP019860">
    <property type="protein sequence ID" value="BBM86578.1"/>
    <property type="molecule type" value="Genomic_DNA"/>
</dbReference>
<proteinExistence type="predicted"/>
<name>A0A5S9IR53_UABAM</name>
<reference evidence="2 3" key="1">
    <citation type="submission" date="2019-08" db="EMBL/GenBank/DDBJ databases">
        <title>Complete genome sequence of Candidatus Uab amorphum.</title>
        <authorList>
            <person name="Shiratori T."/>
            <person name="Suzuki S."/>
            <person name="Kakizawa Y."/>
            <person name="Ishida K."/>
        </authorList>
    </citation>
    <scope>NUCLEOTIDE SEQUENCE [LARGE SCALE GENOMIC DNA]</scope>
    <source>
        <strain evidence="2 3">SRT547</strain>
    </source>
</reference>
<keyword evidence="3" id="KW-1185">Reference proteome</keyword>
<evidence type="ECO:0000313" key="2">
    <source>
        <dbReference type="EMBL" id="BBM86578.1"/>
    </source>
</evidence>
<feature type="transmembrane region" description="Helical" evidence="1">
    <location>
        <begin position="26"/>
        <end position="49"/>
    </location>
</feature>
<keyword evidence="1" id="KW-1133">Transmembrane helix</keyword>
<protein>
    <submittedName>
        <fullName evidence="2">Uncharacterized protein</fullName>
    </submittedName>
</protein>
<organism evidence="2 3">
    <name type="scientific">Uabimicrobium amorphum</name>
    <dbReference type="NCBI Taxonomy" id="2596890"/>
    <lineage>
        <taxon>Bacteria</taxon>
        <taxon>Pseudomonadati</taxon>
        <taxon>Planctomycetota</taxon>
        <taxon>Candidatus Uabimicrobiia</taxon>
        <taxon>Candidatus Uabimicrobiales</taxon>
        <taxon>Candidatus Uabimicrobiaceae</taxon>
        <taxon>Candidatus Uabimicrobium</taxon>
    </lineage>
</organism>
<evidence type="ECO:0000256" key="1">
    <source>
        <dbReference type="SAM" id="Phobius"/>
    </source>
</evidence>
<accession>A0A5S9IR53</accession>
<dbReference type="Proteomes" id="UP000326354">
    <property type="component" value="Chromosome"/>
</dbReference>
<feature type="transmembrane region" description="Helical" evidence="1">
    <location>
        <begin position="86"/>
        <end position="104"/>
    </location>
</feature>
<gene>
    <name evidence="2" type="ORF">UABAM_04964</name>
</gene>
<sequence length="162" mass="18139">MEVVFLTLLGELPFFAAIIVVVAAAGYYSMGCIGVILGIIGGMLIISVFAEMRENYNNLRGFCSCCLGMLTLGFCFFIVLRGENATIWEGFALLASFAVISYWLDDGNPKKVDNHNKQKYNFVTFSCQNCRTKLRISHNFYNTKQTCPKCSKDVHVTQCQVK</sequence>
<dbReference type="AlphaFoldDB" id="A0A5S9IR53"/>
<dbReference type="RefSeq" id="WP_151970627.1">
    <property type="nucleotide sequence ID" value="NZ_AP019860.1"/>
</dbReference>
<keyword evidence="1" id="KW-0472">Membrane</keyword>
<dbReference type="KEGG" id="uam:UABAM_04964"/>
<keyword evidence="1" id="KW-0812">Transmembrane</keyword>
<evidence type="ECO:0000313" key="3">
    <source>
        <dbReference type="Proteomes" id="UP000326354"/>
    </source>
</evidence>